<comment type="function">
    <text evidence="9 12">Involved in protein N-glycosylation. Essential for the second step of the dolichol-linked oligosaccharide pathway.</text>
</comment>
<protein>
    <recommendedName>
        <fullName evidence="5 12">UDP-N-acetylglucosamine transferase subunit ALG13</fullName>
        <ecNumber evidence="4 12">2.4.1.141</ecNumber>
    </recommendedName>
    <alternativeName>
        <fullName evidence="10 12">Asparagine-linked glycosylation protein 13</fullName>
    </alternativeName>
</protein>
<evidence type="ECO:0000313" key="14">
    <source>
        <dbReference type="EMBL" id="EIW85055.1"/>
    </source>
</evidence>
<keyword evidence="15" id="KW-1185">Reference proteome</keyword>
<evidence type="ECO:0000256" key="12">
    <source>
        <dbReference type="RuleBase" id="RU362128"/>
    </source>
</evidence>
<dbReference type="OrthoDB" id="20273at2759"/>
<dbReference type="GO" id="GO:0005783">
    <property type="term" value="C:endoplasmic reticulum"/>
    <property type="evidence" value="ECO:0007669"/>
    <property type="project" value="UniProtKB-SubCell"/>
</dbReference>
<accession>A0A5M3N299</accession>
<keyword evidence="7 12" id="KW-0808">Transferase</keyword>
<evidence type="ECO:0000256" key="1">
    <source>
        <dbReference type="ARBA" id="ARBA00004240"/>
    </source>
</evidence>
<name>A0A5M3N299_CONPW</name>
<comment type="catalytic activity">
    <reaction evidence="11">
        <text>an N-acetyl-alpha-D-glucosaminyl-diphospho-di-trans,poly-cis-dolichol + UDP-N-acetyl-alpha-D-glucosamine = an N,N'-diacetylchitobiosyl-diphospho-di-trans,poly-cis-dolichol + UDP + H(+)</text>
        <dbReference type="Rhea" id="RHEA:23380"/>
        <dbReference type="Rhea" id="RHEA-COMP:19507"/>
        <dbReference type="Rhea" id="RHEA-COMP:19510"/>
        <dbReference type="ChEBI" id="CHEBI:15378"/>
        <dbReference type="ChEBI" id="CHEBI:57269"/>
        <dbReference type="ChEBI" id="CHEBI:57705"/>
        <dbReference type="ChEBI" id="CHEBI:58223"/>
        <dbReference type="ChEBI" id="CHEBI:58427"/>
        <dbReference type="EC" id="2.4.1.141"/>
    </reaction>
</comment>
<dbReference type="Pfam" id="PF04101">
    <property type="entry name" value="Glyco_tran_28_C"/>
    <property type="match status" value="1"/>
</dbReference>
<comment type="subunit">
    <text evidence="3 12">Heterodimer with ALG14 to form a functional enzyme.</text>
</comment>
<dbReference type="Proteomes" id="UP000053558">
    <property type="component" value="Unassembled WGS sequence"/>
</dbReference>
<evidence type="ECO:0000259" key="13">
    <source>
        <dbReference type="Pfam" id="PF04101"/>
    </source>
</evidence>
<dbReference type="PANTHER" id="PTHR12867">
    <property type="entry name" value="GLYCOSYL TRANSFERASE-RELATED"/>
    <property type="match status" value="1"/>
</dbReference>
<feature type="domain" description="Glycosyl transferase family 28 C-terminal" evidence="13">
    <location>
        <begin position="3"/>
        <end position="153"/>
    </location>
</feature>
<dbReference type="Gene3D" id="3.40.50.2000">
    <property type="entry name" value="Glycogen Phosphorylase B"/>
    <property type="match status" value="1"/>
</dbReference>
<dbReference type="KEGG" id="cput:CONPUDRAFT_79750"/>
<dbReference type="GO" id="GO:0004577">
    <property type="term" value="F:N-acetylglucosaminyldiphosphodolichol N-acetylglucosaminyltransferase activity"/>
    <property type="evidence" value="ECO:0007669"/>
    <property type="project" value="UniProtKB-EC"/>
</dbReference>
<organism evidence="14 15">
    <name type="scientific">Coniophora puteana (strain RWD-64-598)</name>
    <name type="common">Brown rot fungus</name>
    <dbReference type="NCBI Taxonomy" id="741705"/>
    <lineage>
        <taxon>Eukaryota</taxon>
        <taxon>Fungi</taxon>
        <taxon>Dikarya</taxon>
        <taxon>Basidiomycota</taxon>
        <taxon>Agaricomycotina</taxon>
        <taxon>Agaricomycetes</taxon>
        <taxon>Agaricomycetidae</taxon>
        <taxon>Boletales</taxon>
        <taxon>Coniophorineae</taxon>
        <taxon>Coniophoraceae</taxon>
        <taxon>Coniophora</taxon>
    </lineage>
</organism>
<evidence type="ECO:0000256" key="9">
    <source>
        <dbReference type="ARBA" id="ARBA00024804"/>
    </source>
</evidence>
<evidence type="ECO:0000256" key="8">
    <source>
        <dbReference type="ARBA" id="ARBA00022824"/>
    </source>
</evidence>
<dbReference type="RefSeq" id="XP_007764272.1">
    <property type="nucleotide sequence ID" value="XM_007766082.1"/>
</dbReference>
<evidence type="ECO:0000256" key="7">
    <source>
        <dbReference type="ARBA" id="ARBA00022679"/>
    </source>
</evidence>
<evidence type="ECO:0000256" key="10">
    <source>
        <dbReference type="ARBA" id="ARBA00032061"/>
    </source>
</evidence>
<keyword evidence="6 12" id="KW-0328">Glycosyltransferase</keyword>
<dbReference type="GeneID" id="19209977"/>
<dbReference type="SUPFAM" id="SSF53756">
    <property type="entry name" value="UDP-Glycosyltransferase/glycogen phosphorylase"/>
    <property type="match status" value="1"/>
</dbReference>
<sequence length="170" mass="18693">MSVLVTVGSTRFDELLEAVMSEEVCKALRKQGYKHLILQYGNSDAKPIRIFGDTEHFHAHGLDIEAWKFKPSLRYNIEQADLVISHAGSGTILEVLRMGKPLVVVPNASLLHNHQEELAVALSNLGHLKMTTLSGLADALATWNATPLAPFPSFDGTNFSKLLDEEMGLL</sequence>
<dbReference type="InterPro" id="IPR039042">
    <property type="entry name" value="Alg13-like"/>
</dbReference>
<comment type="caution">
    <text evidence="14">The sequence shown here is derived from an EMBL/GenBank/DDBJ whole genome shotgun (WGS) entry which is preliminary data.</text>
</comment>
<dbReference type="EC" id="2.4.1.141" evidence="4 12"/>
<evidence type="ECO:0000256" key="11">
    <source>
        <dbReference type="ARBA" id="ARBA00048184"/>
    </source>
</evidence>
<reference evidence="15" key="1">
    <citation type="journal article" date="2012" name="Science">
        <title>The Paleozoic origin of enzymatic lignin decomposition reconstructed from 31 fungal genomes.</title>
        <authorList>
            <person name="Floudas D."/>
            <person name="Binder M."/>
            <person name="Riley R."/>
            <person name="Barry K."/>
            <person name="Blanchette R.A."/>
            <person name="Henrissat B."/>
            <person name="Martinez A.T."/>
            <person name="Otillar R."/>
            <person name="Spatafora J.W."/>
            <person name="Yadav J.S."/>
            <person name="Aerts A."/>
            <person name="Benoit I."/>
            <person name="Boyd A."/>
            <person name="Carlson A."/>
            <person name="Copeland A."/>
            <person name="Coutinho P.M."/>
            <person name="de Vries R.P."/>
            <person name="Ferreira P."/>
            <person name="Findley K."/>
            <person name="Foster B."/>
            <person name="Gaskell J."/>
            <person name="Glotzer D."/>
            <person name="Gorecki P."/>
            <person name="Heitman J."/>
            <person name="Hesse C."/>
            <person name="Hori C."/>
            <person name="Igarashi K."/>
            <person name="Jurgens J.A."/>
            <person name="Kallen N."/>
            <person name="Kersten P."/>
            <person name="Kohler A."/>
            <person name="Kuees U."/>
            <person name="Kumar T.K.A."/>
            <person name="Kuo A."/>
            <person name="LaButti K."/>
            <person name="Larrondo L.F."/>
            <person name="Lindquist E."/>
            <person name="Ling A."/>
            <person name="Lombard V."/>
            <person name="Lucas S."/>
            <person name="Lundell T."/>
            <person name="Martin R."/>
            <person name="McLaughlin D.J."/>
            <person name="Morgenstern I."/>
            <person name="Morin E."/>
            <person name="Murat C."/>
            <person name="Nagy L.G."/>
            <person name="Nolan M."/>
            <person name="Ohm R.A."/>
            <person name="Patyshakuliyeva A."/>
            <person name="Rokas A."/>
            <person name="Ruiz-Duenas F.J."/>
            <person name="Sabat G."/>
            <person name="Salamov A."/>
            <person name="Samejima M."/>
            <person name="Schmutz J."/>
            <person name="Slot J.C."/>
            <person name="St John F."/>
            <person name="Stenlid J."/>
            <person name="Sun H."/>
            <person name="Sun S."/>
            <person name="Syed K."/>
            <person name="Tsang A."/>
            <person name="Wiebenga A."/>
            <person name="Young D."/>
            <person name="Pisabarro A."/>
            <person name="Eastwood D.C."/>
            <person name="Martin F."/>
            <person name="Cullen D."/>
            <person name="Grigoriev I.V."/>
            <person name="Hibbett D.S."/>
        </authorList>
    </citation>
    <scope>NUCLEOTIDE SEQUENCE [LARGE SCALE GENOMIC DNA]</scope>
    <source>
        <strain evidence="15">RWD-64-598 SS2</strain>
    </source>
</reference>
<comment type="similarity">
    <text evidence="2 12">Belongs to the glycosyltransferase 28 family.</text>
</comment>
<evidence type="ECO:0000256" key="6">
    <source>
        <dbReference type="ARBA" id="ARBA00022676"/>
    </source>
</evidence>
<keyword evidence="8 12" id="KW-0256">Endoplasmic reticulum</keyword>
<dbReference type="InterPro" id="IPR007235">
    <property type="entry name" value="Glyco_trans_28_C"/>
</dbReference>
<evidence type="ECO:0000256" key="3">
    <source>
        <dbReference type="ARBA" id="ARBA00011198"/>
    </source>
</evidence>
<evidence type="ECO:0000256" key="5">
    <source>
        <dbReference type="ARBA" id="ARBA00017468"/>
    </source>
</evidence>
<dbReference type="AlphaFoldDB" id="A0A5M3N299"/>
<gene>
    <name evidence="12" type="primary">ALG13</name>
    <name evidence="14" type="ORF">CONPUDRAFT_79750</name>
</gene>
<dbReference type="GO" id="GO:0006488">
    <property type="term" value="P:dolichol-linked oligosaccharide biosynthetic process"/>
    <property type="evidence" value="ECO:0007669"/>
    <property type="project" value="InterPro"/>
</dbReference>
<evidence type="ECO:0000313" key="15">
    <source>
        <dbReference type="Proteomes" id="UP000053558"/>
    </source>
</evidence>
<evidence type="ECO:0000256" key="2">
    <source>
        <dbReference type="ARBA" id="ARBA00006962"/>
    </source>
</evidence>
<proteinExistence type="inferred from homology"/>
<dbReference type="PANTHER" id="PTHR12867:SF6">
    <property type="entry name" value="N-ACETYLGLUCOSAMINYLDIPHOSPHODOLICHOL N-ACETYLGLUCOSAMINYLTRANSFERASE"/>
    <property type="match status" value="1"/>
</dbReference>
<comment type="subcellular location">
    <subcellularLocation>
        <location evidence="1 12">Endoplasmic reticulum</location>
    </subcellularLocation>
</comment>
<evidence type="ECO:0000256" key="4">
    <source>
        <dbReference type="ARBA" id="ARBA00012614"/>
    </source>
</evidence>
<dbReference type="EMBL" id="JH711574">
    <property type="protein sequence ID" value="EIW85055.1"/>
    <property type="molecule type" value="Genomic_DNA"/>
</dbReference>
<dbReference type="OMA" id="QYKFRPN"/>